<proteinExistence type="predicted"/>
<sequence>MVAIGSFWSKLQPFMVVDVGDRWTSDLGLRLRGSSAGGDRRSSDLRFRQTDSITDRLLWNKLKGFRVAQQQRQQQGNQHQSLYGFIFCFFDFQVIEHMDLDSAVYIRIYLLKGKGVVHTRSNRMATVEQKSWIGLLLAYASCTVI</sequence>
<dbReference type="EMBL" id="CM042032">
    <property type="protein sequence ID" value="KAI3777727.1"/>
    <property type="molecule type" value="Genomic_DNA"/>
</dbReference>
<evidence type="ECO:0000313" key="2">
    <source>
        <dbReference type="Proteomes" id="UP001056120"/>
    </source>
</evidence>
<name>A0ACB9G2V0_9ASTR</name>
<accession>A0ACB9G2V0</accession>
<reference evidence="1 2" key="2">
    <citation type="journal article" date="2022" name="Mol. Ecol. Resour.">
        <title>The genomes of chicory, endive, great burdock and yacon provide insights into Asteraceae paleo-polyploidization history and plant inulin production.</title>
        <authorList>
            <person name="Fan W."/>
            <person name="Wang S."/>
            <person name="Wang H."/>
            <person name="Wang A."/>
            <person name="Jiang F."/>
            <person name="Liu H."/>
            <person name="Zhao H."/>
            <person name="Xu D."/>
            <person name="Zhang Y."/>
        </authorList>
    </citation>
    <scope>NUCLEOTIDE SEQUENCE [LARGE SCALE GENOMIC DNA]</scope>
    <source>
        <strain evidence="2">cv. Yunnan</strain>
        <tissue evidence="1">Leaves</tissue>
    </source>
</reference>
<keyword evidence="2" id="KW-1185">Reference proteome</keyword>
<evidence type="ECO:0000313" key="1">
    <source>
        <dbReference type="EMBL" id="KAI3777727.1"/>
    </source>
</evidence>
<reference evidence="2" key="1">
    <citation type="journal article" date="2022" name="Mol. Ecol. Resour.">
        <title>The genomes of chicory, endive, great burdock and yacon provide insights into Asteraceae palaeo-polyploidization history and plant inulin production.</title>
        <authorList>
            <person name="Fan W."/>
            <person name="Wang S."/>
            <person name="Wang H."/>
            <person name="Wang A."/>
            <person name="Jiang F."/>
            <person name="Liu H."/>
            <person name="Zhao H."/>
            <person name="Xu D."/>
            <person name="Zhang Y."/>
        </authorList>
    </citation>
    <scope>NUCLEOTIDE SEQUENCE [LARGE SCALE GENOMIC DNA]</scope>
    <source>
        <strain evidence="2">cv. Yunnan</strain>
    </source>
</reference>
<protein>
    <submittedName>
        <fullName evidence="1">Uncharacterized protein</fullName>
    </submittedName>
</protein>
<dbReference type="Proteomes" id="UP001056120">
    <property type="component" value="Linkage Group LG15"/>
</dbReference>
<comment type="caution">
    <text evidence="1">The sequence shown here is derived from an EMBL/GenBank/DDBJ whole genome shotgun (WGS) entry which is preliminary data.</text>
</comment>
<gene>
    <name evidence="1" type="ORF">L1987_47529</name>
</gene>
<organism evidence="1 2">
    <name type="scientific">Smallanthus sonchifolius</name>
    <dbReference type="NCBI Taxonomy" id="185202"/>
    <lineage>
        <taxon>Eukaryota</taxon>
        <taxon>Viridiplantae</taxon>
        <taxon>Streptophyta</taxon>
        <taxon>Embryophyta</taxon>
        <taxon>Tracheophyta</taxon>
        <taxon>Spermatophyta</taxon>
        <taxon>Magnoliopsida</taxon>
        <taxon>eudicotyledons</taxon>
        <taxon>Gunneridae</taxon>
        <taxon>Pentapetalae</taxon>
        <taxon>asterids</taxon>
        <taxon>campanulids</taxon>
        <taxon>Asterales</taxon>
        <taxon>Asteraceae</taxon>
        <taxon>Asteroideae</taxon>
        <taxon>Heliantheae alliance</taxon>
        <taxon>Millerieae</taxon>
        <taxon>Smallanthus</taxon>
    </lineage>
</organism>